<dbReference type="Proteomes" id="UP001189429">
    <property type="component" value="Unassembled WGS sequence"/>
</dbReference>
<evidence type="ECO:0000256" key="1">
    <source>
        <dbReference type="SAM" id="MobiDB-lite"/>
    </source>
</evidence>
<evidence type="ECO:0000313" key="2">
    <source>
        <dbReference type="EMBL" id="CAK0805502.1"/>
    </source>
</evidence>
<feature type="compositionally biased region" description="Basic and acidic residues" evidence="1">
    <location>
        <begin position="85"/>
        <end position="105"/>
    </location>
</feature>
<feature type="non-terminal residue" evidence="2">
    <location>
        <position position="1"/>
    </location>
</feature>
<feature type="compositionally biased region" description="Pro residues" evidence="1">
    <location>
        <begin position="45"/>
        <end position="68"/>
    </location>
</feature>
<accession>A0ABN9QI93</accession>
<feature type="compositionally biased region" description="Gly residues" evidence="1">
    <location>
        <begin position="106"/>
        <end position="115"/>
    </location>
</feature>
<feature type="compositionally biased region" description="Basic and acidic residues" evidence="1">
    <location>
        <begin position="132"/>
        <end position="142"/>
    </location>
</feature>
<comment type="caution">
    <text evidence="2">The sequence shown here is derived from an EMBL/GenBank/DDBJ whole genome shotgun (WGS) entry which is preliminary data.</text>
</comment>
<sequence length="315" mass="33654">LESFLHWAARRSSLPCMGRAQKERRAAQRADAREASVAAVLAAAPAPPLRAPLPPGALPRPAPAPPLAPARMPRSRSPPFVAFRLDGKGKGESKGSDGKGDDGKGGGKGFDGNGADGKSCDAKGRAGSGADGKGKKEGKDSNNKGPDGKGGGKSSDGKGKPRLLTPAEAGDRAVQAANKKASDFEYGRLLSVGGPFKSRAGKTLAKVELRVPEKPCYTVKQYTAAFLGNDTKFQRLETVVTEKEKKTLDVYLRARNAAHQPSVVLFVRFIEATELWDDIYEQSVHVYKTLVEGLRPVFELHRPSNGSTPFWREII</sequence>
<organism evidence="2 3">
    <name type="scientific">Prorocentrum cordatum</name>
    <dbReference type="NCBI Taxonomy" id="2364126"/>
    <lineage>
        <taxon>Eukaryota</taxon>
        <taxon>Sar</taxon>
        <taxon>Alveolata</taxon>
        <taxon>Dinophyceae</taxon>
        <taxon>Prorocentrales</taxon>
        <taxon>Prorocentraceae</taxon>
        <taxon>Prorocentrum</taxon>
    </lineage>
</organism>
<feature type="region of interest" description="Disordered" evidence="1">
    <location>
        <begin position="16"/>
        <end position="171"/>
    </location>
</feature>
<name>A0ABN9QI93_9DINO</name>
<feature type="compositionally biased region" description="Low complexity" evidence="1">
    <location>
        <begin position="69"/>
        <end position="79"/>
    </location>
</feature>
<gene>
    <name evidence="2" type="ORF">PCOR1329_LOCUS11995</name>
</gene>
<dbReference type="EMBL" id="CAUYUJ010003476">
    <property type="protein sequence ID" value="CAK0805502.1"/>
    <property type="molecule type" value="Genomic_DNA"/>
</dbReference>
<protein>
    <submittedName>
        <fullName evidence="2">Uncharacterized protein</fullName>
    </submittedName>
</protein>
<feature type="compositionally biased region" description="Basic and acidic residues" evidence="1">
    <location>
        <begin position="20"/>
        <end position="34"/>
    </location>
</feature>
<keyword evidence="3" id="KW-1185">Reference proteome</keyword>
<reference evidence="2" key="1">
    <citation type="submission" date="2023-10" db="EMBL/GenBank/DDBJ databases">
        <authorList>
            <person name="Chen Y."/>
            <person name="Shah S."/>
            <person name="Dougan E. K."/>
            <person name="Thang M."/>
            <person name="Chan C."/>
        </authorList>
    </citation>
    <scope>NUCLEOTIDE SEQUENCE [LARGE SCALE GENOMIC DNA]</scope>
</reference>
<proteinExistence type="predicted"/>
<feature type="compositionally biased region" description="Low complexity" evidence="1">
    <location>
        <begin position="35"/>
        <end position="44"/>
    </location>
</feature>
<evidence type="ECO:0000313" key="3">
    <source>
        <dbReference type="Proteomes" id="UP001189429"/>
    </source>
</evidence>